<accession>A0AAR5QEA8</accession>
<organism evidence="3 4">
    <name type="scientific">Dendroctonus ponderosae</name>
    <name type="common">Mountain pine beetle</name>
    <dbReference type="NCBI Taxonomy" id="77166"/>
    <lineage>
        <taxon>Eukaryota</taxon>
        <taxon>Metazoa</taxon>
        <taxon>Ecdysozoa</taxon>
        <taxon>Arthropoda</taxon>
        <taxon>Hexapoda</taxon>
        <taxon>Insecta</taxon>
        <taxon>Pterygota</taxon>
        <taxon>Neoptera</taxon>
        <taxon>Endopterygota</taxon>
        <taxon>Coleoptera</taxon>
        <taxon>Polyphaga</taxon>
        <taxon>Cucujiformia</taxon>
        <taxon>Curculionidae</taxon>
        <taxon>Scolytinae</taxon>
        <taxon>Dendroctonus</taxon>
    </lineage>
</organism>
<feature type="domain" description="SET" evidence="2">
    <location>
        <begin position="6"/>
        <end position="250"/>
    </location>
</feature>
<evidence type="ECO:0000313" key="3">
    <source>
        <dbReference type="EnsemblMetazoa" id="XP_019771517.1"/>
    </source>
</evidence>
<dbReference type="GO" id="GO:0008757">
    <property type="term" value="F:S-adenosylmethionine-dependent methyltransferase activity"/>
    <property type="evidence" value="ECO:0007669"/>
    <property type="project" value="UniProtKB-ARBA"/>
</dbReference>
<dbReference type="PANTHER" id="PTHR46455:SF6">
    <property type="entry name" value="RE22408P-RELATED"/>
    <property type="match status" value="1"/>
</dbReference>
<proteinExistence type="predicted"/>
<dbReference type="PANTHER" id="PTHR46455">
    <property type="entry name" value="SET AND MYND DOMAIN CONTAINING, ARTHROPOD-SPECIFIC, MEMBER 4, ISOFORM A"/>
    <property type="match status" value="1"/>
</dbReference>
<sequence>MTAKTYKITQSDSLGRYMVAKRQLKQGELILKEEAVLVGPHLNGPARCFKCLKTINLLMCSFCNQCNTALMCTNECQGKHHSDDECLTLRTQKIKGQILAENPSVIFPLRCLLLGIYNPGVYEEIISMESHLEKRRNTPIWRRHKISVEDILKDTNLLTPRDLQEEVVQKICGILDVNSIEVKCVRPANPSNLPIVDPEKQCLRGLYPKVAMIAHNCLPNAYLAADDNFSISVYAKVDIKEEAPIFINYTNVLQGNQERQLSLLEGKYFTCTCSRCRDPSELGTEISSLICHKCRKGFLRYTELEENFQLWKCSECKQCFKDFLINLAIEEAKRRIDDLDPTDVQQMENLYKKLLLTFHPNHYLLLGLKQALVSLYSKLPPTKSNLNRKIDLCGRLMSVFGKLEPGISRIKALTMYELQSAIVDISNKQYRDKEIGDEELISELQTAEKILKDSVKYLLYEPPKSPEGRMAQMGLNELKMLRNSIQSIQQDLVVSKEQQGDKKAEIARRLKEKLEKNREKTQKSCEGVITPDGGDGENGKSAKPGGKKRNKKKTVT</sequence>
<evidence type="ECO:0000259" key="2">
    <source>
        <dbReference type="PROSITE" id="PS50280"/>
    </source>
</evidence>
<dbReference type="EnsemblMetazoa" id="XM_019915958.1">
    <property type="protein sequence ID" value="XP_019771517.1"/>
    <property type="gene ID" value="LOC109545331"/>
</dbReference>
<dbReference type="Proteomes" id="UP000019118">
    <property type="component" value="Unassembled WGS sequence"/>
</dbReference>
<dbReference type="GO" id="GO:0008170">
    <property type="term" value="F:N-methyltransferase activity"/>
    <property type="evidence" value="ECO:0007669"/>
    <property type="project" value="UniProtKB-ARBA"/>
</dbReference>
<dbReference type="Gene3D" id="6.10.140.2220">
    <property type="match status" value="1"/>
</dbReference>
<dbReference type="InterPro" id="IPR046341">
    <property type="entry name" value="SET_dom_sf"/>
</dbReference>
<dbReference type="Gene3D" id="2.170.270.10">
    <property type="entry name" value="SET domain"/>
    <property type="match status" value="1"/>
</dbReference>
<dbReference type="InterPro" id="IPR053010">
    <property type="entry name" value="SET_SmydA-8"/>
</dbReference>
<dbReference type="Gene3D" id="1.10.220.160">
    <property type="match status" value="1"/>
</dbReference>
<evidence type="ECO:0000256" key="1">
    <source>
        <dbReference type="SAM" id="MobiDB-lite"/>
    </source>
</evidence>
<dbReference type="InterPro" id="IPR001214">
    <property type="entry name" value="SET_dom"/>
</dbReference>
<dbReference type="GO" id="GO:0008276">
    <property type="term" value="F:protein methyltransferase activity"/>
    <property type="evidence" value="ECO:0007669"/>
    <property type="project" value="UniProtKB-ARBA"/>
</dbReference>
<dbReference type="PROSITE" id="PS50280">
    <property type="entry name" value="SET"/>
    <property type="match status" value="1"/>
</dbReference>
<keyword evidence="4" id="KW-1185">Reference proteome</keyword>
<feature type="compositionally biased region" description="Basic residues" evidence="1">
    <location>
        <begin position="545"/>
        <end position="556"/>
    </location>
</feature>
<name>A0AAR5QEA8_DENPD</name>
<reference evidence="3" key="2">
    <citation type="submission" date="2024-08" db="UniProtKB">
        <authorList>
            <consortium name="EnsemblMetazoa"/>
        </authorList>
    </citation>
    <scope>IDENTIFICATION</scope>
</reference>
<feature type="compositionally biased region" description="Basic and acidic residues" evidence="1">
    <location>
        <begin position="512"/>
        <end position="523"/>
    </location>
</feature>
<dbReference type="SUPFAM" id="SSF82199">
    <property type="entry name" value="SET domain"/>
    <property type="match status" value="1"/>
</dbReference>
<gene>
    <name evidence="3" type="primary">109545331</name>
</gene>
<dbReference type="AlphaFoldDB" id="A0AAR5QEA8"/>
<feature type="region of interest" description="Disordered" evidence="1">
    <location>
        <begin position="512"/>
        <end position="556"/>
    </location>
</feature>
<dbReference type="CDD" id="cd20071">
    <property type="entry name" value="SET_SMYD"/>
    <property type="match status" value="1"/>
</dbReference>
<reference evidence="4" key="1">
    <citation type="journal article" date="2013" name="Genome Biol.">
        <title>Draft genome of the mountain pine beetle, Dendroctonus ponderosae Hopkins, a major forest pest.</title>
        <authorList>
            <person name="Keeling C.I."/>
            <person name="Yuen M.M."/>
            <person name="Liao N.Y."/>
            <person name="Docking T.R."/>
            <person name="Chan S.K."/>
            <person name="Taylor G.A."/>
            <person name="Palmquist D.L."/>
            <person name="Jackman S.D."/>
            <person name="Nguyen A."/>
            <person name="Li M."/>
            <person name="Henderson H."/>
            <person name="Janes J.K."/>
            <person name="Zhao Y."/>
            <person name="Pandoh P."/>
            <person name="Moore R."/>
            <person name="Sperling F.A."/>
            <person name="Huber D.P."/>
            <person name="Birol I."/>
            <person name="Jones S.J."/>
            <person name="Bohlmann J."/>
        </authorList>
    </citation>
    <scope>NUCLEOTIDE SEQUENCE</scope>
</reference>
<dbReference type="Pfam" id="PF00856">
    <property type="entry name" value="SET"/>
    <property type="match status" value="1"/>
</dbReference>
<evidence type="ECO:0000313" key="4">
    <source>
        <dbReference type="Proteomes" id="UP000019118"/>
    </source>
</evidence>
<dbReference type="KEGG" id="dpa:109545331"/>
<protein>
    <recommendedName>
        <fullName evidence="2">SET domain-containing protein</fullName>
    </recommendedName>
</protein>